<reference evidence="2" key="1">
    <citation type="submission" date="2021-01" db="EMBL/GenBank/DDBJ databases">
        <authorList>
            <person name="Corre E."/>
            <person name="Pelletier E."/>
            <person name="Niang G."/>
            <person name="Scheremetjew M."/>
            <person name="Finn R."/>
            <person name="Kale V."/>
            <person name="Holt S."/>
            <person name="Cochrane G."/>
            <person name="Meng A."/>
            <person name="Brown T."/>
            <person name="Cohen L."/>
        </authorList>
    </citation>
    <scope>NUCLEOTIDE SEQUENCE</scope>
    <source>
        <strain evidence="2">WS</strain>
    </source>
</reference>
<feature type="compositionally biased region" description="Polar residues" evidence="1">
    <location>
        <begin position="439"/>
        <end position="450"/>
    </location>
</feature>
<feature type="compositionally biased region" description="Basic residues" evidence="1">
    <location>
        <begin position="319"/>
        <end position="334"/>
    </location>
</feature>
<evidence type="ECO:0000256" key="1">
    <source>
        <dbReference type="SAM" id="MobiDB-lite"/>
    </source>
</evidence>
<evidence type="ECO:0008006" key="3">
    <source>
        <dbReference type="Google" id="ProtNLM"/>
    </source>
</evidence>
<dbReference type="SUPFAM" id="SSF81383">
    <property type="entry name" value="F-box domain"/>
    <property type="match status" value="1"/>
</dbReference>
<accession>A0A7S1KUA5</accession>
<protein>
    <recommendedName>
        <fullName evidence="3">F-box domain-containing protein</fullName>
    </recommendedName>
</protein>
<organism evidence="2">
    <name type="scientific">Percolomonas cosmopolitus</name>
    <dbReference type="NCBI Taxonomy" id="63605"/>
    <lineage>
        <taxon>Eukaryota</taxon>
        <taxon>Discoba</taxon>
        <taxon>Heterolobosea</taxon>
        <taxon>Tetramitia</taxon>
        <taxon>Eutetramitia</taxon>
        <taxon>Percolomonadidae</taxon>
        <taxon>Percolomonas</taxon>
    </lineage>
</organism>
<feature type="compositionally biased region" description="Basic and acidic residues" evidence="1">
    <location>
        <begin position="258"/>
        <end position="272"/>
    </location>
</feature>
<evidence type="ECO:0000313" key="2">
    <source>
        <dbReference type="EMBL" id="CAD9085218.1"/>
    </source>
</evidence>
<gene>
    <name evidence="2" type="ORF">PCOS0759_LOCUS8472</name>
</gene>
<dbReference type="AlphaFoldDB" id="A0A7S1KUA5"/>
<dbReference type="EMBL" id="HBGD01010318">
    <property type="protein sequence ID" value="CAD9085218.1"/>
    <property type="molecule type" value="Transcribed_RNA"/>
</dbReference>
<feature type="compositionally biased region" description="Polar residues" evidence="1">
    <location>
        <begin position="370"/>
        <end position="384"/>
    </location>
</feature>
<feature type="compositionally biased region" description="Polar residues" evidence="1">
    <location>
        <begin position="572"/>
        <end position="582"/>
    </location>
</feature>
<feature type="compositionally biased region" description="Low complexity" evidence="1">
    <location>
        <begin position="304"/>
        <end position="318"/>
    </location>
</feature>
<feature type="compositionally biased region" description="Polar residues" evidence="1">
    <location>
        <begin position="503"/>
        <end position="518"/>
    </location>
</feature>
<dbReference type="Gene3D" id="1.20.1280.50">
    <property type="match status" value="1"/>
</dbReference>
<feature type="compositionally biased region" description="Low complexity" evidence="1">
    <location>
        <begin position="407"/>
        <end position="423"/>
    </location>
</feature>
<feature type="region of interest" description="Disordered" evidence="1">
    <location>
        <begin position="348"/>
        <end position="596"/>
    </location>
</feature>
<name>A0A7S1KUA5_9EUKA</name>
<sequence length="958" mass="107516">MSPPSPPSSNLKLSLVSLRSNPNSSAHHLKMTVSEEKSRQFLSLSLMHESLRKYQSMSPIPLSQVLSQCLSSTPCTQIQVYFIEKRELFSFQNGKEGDRVRLPIAAISEEHLETILQCGNQRVDNDGTPPSENHSASSVVAILRILPEGFNEALCLVMYEEGIKDVRASQRQNSGVLDHWELRAPSREGNTERNGVTLVVDQLLPDESENQNILSVSSHDRIQQLERIVQTIMDQNTEIIATNRYLVEENQRLTERLEGVKEKRRGEHHSARSEGQVGVHPSGFSSSSSSQRLDGGGNGSFRASQPHSETSSSLSSAKHSPKASPKRSPGRKPRINVPLAIHATSSNGTVFPINLRKSRKRPKIQLEGPTPTTMQPPSVSINISHSEDEKSPSRKSFPESVIPTNRPPSRSSPKPQHSQSPSHVYLKKPQALMRRRSPGAQTPSPSQSRPATREHSSSKGRSPSKRKTRRSPSPDKATRKNRVFQQHFSPKASPFPIVKPSKSRATSAGATRGTSSMSRIRPRTSGGIPRVARATTPVERLRHHSPQMDAHQIDSPVPPLPKFSPITPQQPPQLNSATSQPYHDTPSSRRRASETHSFLDSTHHMIPFANSPSGDSPNAQQDPLLSEPQHAFSIMSTDEIQYILLFLSVPEVVHMSELSWQFFDIVNDNRLWKRLFFMYFVSKRYPFHKKWKKEFYVYSKFLQWHPSDHSEYVEFVHKKHGIMATFPSTKYRLEDSLPYVARLKSPVPAQGIFEIEFLRGSVYHNTGVGIATLELMHHAFAWNNRPFNICKDGHELHHGNKDDIDFLPLHELGNIWGNNNNSLGSYVTIQNPPKKDRQSKVPLLPHTSYLNMFNIGLFSNYILCMGIKVETGIRIKKGDSIIIRIDNHTHASKVRSGCLMLSKGGVGSLAFYVNRRQVGIQFVNIFQKTRELRPVFVVANVGDGGLLLQNANHVLKSQ</sequence>
<dbReference type="InterPro" id="IPR036047">
    <property type="entry name" value="F-box-like_dom_sf"/>
</dbReference>
<feature type="region of interest" description="Disordered" evidence="1">
    <location>
        <begin position="258"/>
        <end position="334"/>
    </location>
</feature>
<proteinExistence type="predicted"/>